<sequence length="101" mass="11488">MGGVRKPAIPTDDGVRTFAHPDVGRGTVRSGDAPPQCPIRTDYSRTTMKSVREEEEEEEEKGGRRRKRRRKRRQPAAASVPRRAPCEAAGRRDREEDYARL</sequence>
<gene>
    <name evidence="2" type="ORF">PCOR1329_LOCUS75450</name>
</gene>
<feature type="region of interest" description="Disordered" evidence="1">
    <location>
        <begin position="1"/>
        <end position="101"/>
    </location>
</feature>
<dbReference type="Proteomes" id="UP001189429">
    <property type="component" value="Unassembled WGS sequence"/>
</dbReference>
<evidence type="ECO:0000313" key="3">
    <source>
        <dbReference type="Proteomes" id="UP001189429"/>
    </source>
</evidence>
<proteinExistence type="predicted"/>
<comment type="caution">
    <text evidence="2">The sequence shown here is derived from an EMBL/GenBank/DDBJ whole genome shotgun (WGS) entry which is preliminary data.</text>
</comment>
<accession>A0ABN9XDX9</accession>
<organism evidence="2 3">
    <name type="scientific">Prorocentrum cordatum</name>
    <dbReference type="NCBI Taxonomy" id="2364126"/>
    <lineage>
        <taxon>Eukaryota</taxon>
        <taxon>Sar</taxon>
        <taxon>Alveolata</taxon>
        <taxon>Dinophyceae</taxon>
        <taxon>Prorocentrales</taxon>
        <taxon>Prorocentraceae</taxon>
        <taxon>Prorocentrum</taxon>
    </lineage>
</organism>
<evidence type="ECO:0000256" key="1">
    <source>
        <dbReference type="SAM" id="MobiDB-lite"/>
    </source>
</evidence>
<keyword evidence="3" id="KW-1185">Reference proteome</keyword>
<protein>
    <submittedName>
        <fullName evidence="2">Uncharacterized protein</fullName>
    </submittedName>
</protein>
<evidence type="ECO:0000313" key="2">
    <source>
        <dbReference type="EMBL" id="CAK0897198.1"/>
    </source>
</evidence>
<name>A0ABN9XDX9_9DINO</name>
<feature type="compositionally biased region" description="Basic and acidic residues" evidence="1">
    <location>
        <begin position="89"/>
        <end position="101"/>
    </location>
</feature>
<reference evidence="2" key="1">
    <citation type="submission" date="2023-10" db="EMBL/GenBank/DDBJ databases">
        <authorList>
            <person name="Chen Y."/>
            <person name="Shah S."/>
            <person name="Dougan E. K."/>
            <person name="Thang M."/>
            <person name="Chan C."/>
        </authorList>
    </citation>
    <scope>NUCLEOTIDE SEQUENCE [LARGE SCALE GENOMIC DNA]</scope>
</reference>
<feature type="compositionally biased region" description="Basic residues" evidence="1">
    <location>
        <begin position="63"/>
        <end position="74"/>
    </location>
</feature>
<dbReference type="EMBL" id="CAUYUJ010020293">
    <property type="protein sequence ID" value="CAK0897198.1"/>
    <property type="molecule type" value="Genomic_DNA"/>
</dbReference>